<dbReference type="Pfam" id="PF05257">
    <property type="entry name" value="CHAP"/>
    <property type="match status" value="1"/>
</dbReference>
<dbReference type="InterPro" id="IPR007921">
    <property type="entry name" value="CHAP_dom"/>
</dbReference>
<dbReference type="Proteomes" id="UP000331127">
    <property type="component" value="Unassembled WGS sequence"/>
</dbReference>
<comment type="caution">
    <text evidence="3">The sequence shown here is derived from an EMBL/GenBank/DDBJ whole genome shotgun (WGS) entry which is preliminary data.</text>
</comment>
<protein>
    <recommendedName>
        <fullName evidence="2">Peptidase C51 domain-containing protein</fullName>
    </recommendedName>
</protein>
<evidence type="ECO:0000259" key="2">
    <source>
        <dbReference type="Pfam" id="PF05257"/>
    </source>
</evidence>
<feature type="domain" description="Peptidase C51" evidence="2">
    <location>
        <begin position="41"/>
        <end position="126"/>
    </location>
</feature>
<accession>A0A5M3WRX6</accession>
<feature type="compositionally biased region" description="Basic and acidic residues" evidence="1">
    <location>
        <begin position="192"/>
        <end position="221"/>
    </location>
</feature>
<organism evidence="3 4">
    <name type="scientific">Acrocarpospora macrocephala</name>
    <dbReference type="NCBI Taxonomy" id="150177"/>
    <lineage>
        <taxon>Bacteria</taxon>
        <taxon>Bacillati</taxon>
        <taxon>Actinomycetota</taxon>
        <taxon>Actinomycetes</taxon>
        <taxon>Streptosporangiales</taxon>
        <taxon>Streptosporangiaceae</taxon>
        <taxon>Acrocarpospora</taxon>
    </lineage>
</organism>
<name>A0A5M3WRX6_9ACTN</name>
<feature type="compositionally biased region" description="Basic residues" evidence="1">
    <location>
        <begin position="394"/>
        <end position="403"/>
    </location>
</feature>
<dbReference type="EMBL" id="BLAE01000031">
    <property type="protein sequence ID" value="GES11634.1"/>
    <property type="molecule type" value="Genomic_DNA"/>
</dbReference>
<proteinExistence type="predicted"/>
<gene>
    <name evidence="3" type="ORF">Amac_052310</name>
</gene>
<dbReference type="InterPro" id="IPR038765">
    <property type="entry name" value="Papain-like_cys_pep_sf"/>
</dbReference>
<feature type="compositionally biased region" description="Basic and acidic residues" evidence="1">
    <location>
        <begin position="384"/>
        <end position="393"/>
    </location>
</feature>
<sequence length="403" mass="44507">MSPEMAKLIALLRQEIGYTERPNGHTKFGKWYNNVEQDADYSTQAWCDMFLSWGAHKLGYQEWFGQFAWTVGHARWFREQGAWGDKPVPGAVVFYDWDGSGSLDGIDHIGLVTGVDGKEITTIEGNVDGSRVREKSRDQSAVVGYGYPEKIKERLQPAQVKTDTEPEAVKPPDVISGDAPENASEDPAAKLATREGRPNSHDHRDQQNRQDHQGHQNHQDQQDQQGQADQQGQRNQQDRTAQGPAPKKHANKRTSEKPSAKTAHPKSQQNNEGIAGHLAAFPVSAVQHVPAGGIEALNAQALIAPLLLAVIALGYAKTRRTRVNAVAATEPPSWFDPAESTAELPRYPHHPTPPQPQYRGKRRKPETSDIYRSGALPDALKAAWAEHSDEPARGRHRKSGDPG</sequence>
<feature type="compositionally biased region" description="Low complexity" evidence="1">
    <location>
        <begin position="222"/>
        <end position="235"/>
    </location>
</feature>
<keyword evidence="4" id="KW-1185">Reference proteome</keyword>
<reference evidence="3 4" key="1">
    <citation type="submission" date="2019-10" db="EMBL/GenBank/DDBJ databases">
        <title>Whole genome shotgun sequence of Acrocarpospora macrocephala NBRC 16266.</title>
        <authorList>
            <person name="Ichikawa N."/>
            <person name="Kimura A."/>
            <person name="Kitahashi Y."/>
            <person name="Komaki H."/>
            <person name="Oguchi A."/>
        </authorList>
    </citation>
    <scope>NUCLEOTIDE SEQUENCE [LARGE SCALE GENOMIC DNA]</scope>
    <source>
        <strain evidence="3 4">NBRC 16266</strain>
    </source>
</reference>
<dbReference type="OrthoDB" id="5124837at2"/>
<dbReference type="SUPFAM" id="SSF54001">
    <property type="entry name" value="Cysteine proteinases"/>
    <property type="match status" value="1"/>
</dbReference>
<evidence type="ECO:0000313" key="3">
    <source>
        <dbReference type="EMBL" id="GES11634.1"/>
    </source>
</evidence>
<evidence type="ECO:0000313" key="4">
    <source>
        <dbReference type="Proteomes" id="UP000331127"/>
    </source>
</evidence>
<feature type="region of interest" description="Disordered" evidence="1">
    <location>
        <begin position="331"/>
        <end position="403"/>
    </location>
</feature>
<feature type="region of interest" description="Disordered" evidence="1">
    <location>
        <begin position="154"/>
        <end position="270"/>
    </location>
</feature>
<dbReference type="AlphaFoldDB" id="A0A5M3WRX6"/>
<evidence type="ECO:0000256" key="1">
    <source>
        <dbReference type="SAM" id="MobiDB-lite"/>
    </source>
</evidence>